<reference evidence="1 2" key="1">
    <citation type="submission" date="2015-01" db="EMBL/GenBank/DDBJ databases">
        <title>Genome of allotetraploid Gossypium barbadense reveals genomic plasticity and fiber elongation in cotton evolution.</title>
        <authorList>
            <person name="Chen X."/>
            <person name="Liu X."/>
            <person name="Zhao B."/>
            <person name="Zheng H."/>
            <person name="Hu Y."/>
            <person name="Lu G."/>
            <person name="Yang C."/>
            <person name="Chen J."/>
            <person name="Shan C."/>
            <person name="Zhang L."/>
            <person name="Zhou Y."/>
            <person name="Wang L."/>
            <person name="Guo W."/>
            <person name="Bai Y."/>
            <person name="Ruan J."/>
            <person name="Shangguan X."/>
            <person name="Mao Y."/>
            <person name="Jiang J."/>
            <person name="Zhu Y."/>
            <person name="Lei J."/>
            <person name="Kang H."/>
            <person name="Chen S."/>
            <person name="He X."/>
            <person name="Wang R."/>
            <person name="Wang Y."/>
            <person name="Chen J."/>
            <person name="Wang L."/>
            <person name="Yu S."/>
            <person name="Wang B."/>
            <person name="Wei J."/>
            <person name="Song S."/>
            <person name="Lu X."/>
            <person name="Gao Z."/>
            <person name="Gu W."/>
            <person name="Deng X."/>
            <person name="Ma D."/>
            <person name="Wang S."/>
            <person name="Liang W."/>
            <person name="Fang L."/>
            <person name="Cai C."/>
            <person name="Zhu X."/>
            <person name="Zhou B."/>
            <person name="Zhang Y."/>
            <person name="Chen Z."/>
            <person name="Xu S."/>
            <person name="Zhu R."/>
            <person name="Wang S."/>
            <person name="Zhang T."/>
            <person name="Zhao G."/>
        </authorList>
    </citation>
    <scope>NUCLEOTIDE SEQUENCE [LARGE SCALE GENOMIC DNA]</scope>
    <source>
        <strain evidence="2">cv. Xinhai21</strain>
        <tissue evidence="1">Leaf</tissue>
    </source>
</reference>
<evidence type="ECO:0000313" key="1">
    <source>
        <dbReference type="EMBL" id="PPR81381.1"/>
    </source>
</evidence>
<gene>
    <name evidence="1" type="ORF">GOBAR_AA39333</name>
</gene>
<dbReference type="AlphaFoldDB" id="A0A2P5VRB9"/>
<protein>
    <submittedName>
        <fullName evidence="1">Uncharacterized protein</fullName>
    </submittedName>
</protein>
<dbReference type="Proteomes" id="UP000239757">
    <property type="component" value="Unassembled WGS sequence"/>
</dbReference>
<sequence>MEEHLTRREGRSGYYSARLTQFELHTLREIVYDRIDPYNGYNRFVNTKYHGPGEVPGFIHEKRPRLYRSRVE</sequence>
<organism evidence="1 2">
    <name type="scientific">Gossypium barbadense</name>
    <name type="common">Sea Island cotton</name>
    <name type="synonym">Hibiscus barbadensis</name>
    <dbReference type="NCBI Taxonomy" id="3634"/>
    <lineage>
        <taxon>Eukaryota</taxon>
        <taxon>Viridiplantae</taxon>
        <taxon>Streptophyta</taxon>
        <taxon>Embryophyta</taxon>
        <taxon>Tracheophyta</taxon>
        <taxon>Spermatophyta</taxon>
        <taxon>Magnoliopsida</taxon>
        <taxon>eudicotyledons</taxon>
        <taxon>Gunneridae</taxon>
        <taxon>Pentapetalae</taxon>
        <taxon>rosids</taxon>
        <taxon>malvids</taxon>
        <taxon>Malvales</taxon>
        <taxon>Malvaceae</taxon>
        <taxon>Malvoideae</taxon>
        <taxon>Gossypium</taxon>
    </lineage>
</organism>
<dbReference type="EMBL" id="KZ671346">
    <property type="protein sequence ID" value="PPR81381.1"/>
    <property type="molecule type" value="Genomic_DNA"/>
</dbReference>
<name>A0A2P5VRB9_GOSBA</name>
<proteinExistence type="predicted"/>
<evidence type="ECO:0000313" key="2">
    <source>
        <dbReference type="Proteomes" id="UP000239757"/>
    </source>
</evidence>
<accession>A0A2P5VRB9</accession>